<protein>
    <submittedName>
        <fullName evidence="3">Uncharacterized protein LOC120253902</fullName>
    </submittedName>
</protein>
<accession>A0AB40AST1</accession>
<dbReference type="InterPro" id="IPR055562">
    <property type="entry name" value="DUF7138"/>
</dbReference>
<dbReference type="GeneID" id="120253902"/>
<dbReference type="PANTHER" id="PTHR36351">
    <property type="entry name" value="EMBRYO SAC DEVELOPMENT ARREST 12"/>
    <property type="match status" value="1"/>
</dbReference>
<keyword evidence="2" id="KW-1185">Reference proteome</keyword>
<evidence type="ECO:0000259" key="1">
    <source>
        <dbReference type="Pfam" id="PF23596"/>
    </source>
</evidence>
<proteinExistence type="predicted"/>
<dbReference type="RefSeq" id="XP_039118041.1">
    <property type="nucleotide sequence ID" value="XM_039262107.1"/>
</dbReference>
<dbReference type="Pfam" id="PF23596">
    <property type="entry name" value="DUF7138"/>
    <property type="match status" value="1"/>
</dbReference>
<evidence type="ECO:0000313" key="2">
    <source>
        <dbReference type="Proteomes" id="UP001515500"/>
    </source>
</evidence>
<reference evidence="3" key="1">
    <citation type="submission" date="2025-08" db="UniProtKB">
        <authorList>
            <consortium name="RefSeq"/>
        </authorList>
    </citation>
    <scope>IDENTIFICATION</scope>
</reference>
<gene>
    <name evidence="3" type="primary">LOC120253902</name>
</gene>
<dbReference type="Proteomes" id="UP001515500">
    <property type="component" value="Unplaced"/>
</dbReference>
<name>A0AB40AST1_DIOCR</name>
<dbReference type="PANTHER" id="PTHR36351:SF1">
    <property type="entry name" value="EMBRYO SAC DEVELOPMENT ARREST 12"/>
    <property type="match status" value="1"/>
</dbReference>
<feature type="domain" description="DUF7138" evidence="1">
    <location>
        <begin position="11"/>
        <end position="95"/>
    </location>
</feature>
<organism evidence="2 3">
    <name type="scientific">Dioscorea cayennensis subsp. rotundata</name>
    <name type="common">White Guinea yam</name>
    <name type="synonym">Dioscorea rotundata</name>
    <dbReference type="NCBI Taxonomy" id="55577"/>
    <lineage>
        <taxon>Eukaryota</taxon>
        <taxon>Viridiplantae</taxon>
        <taxon>Streptophyta</taxon>
        <taxon>Embryophyta</taxon>
        <taxon>Tracheophyta</taxon>
        <taxon>Spermatophyta</taxon>
        <taxon>Magnoliopsida</taxon>
        <taxon>Liliopsida</taxon>
        <taxon>Dioscoreales</taxon>
        <taxon>Dioscoreaceae</taxon>
        <taxon>Dioscorea</taxon>
    </lineage>
</organism>
<evidence type="ECO:0000313" key="3">
    <source>
        <dbReference type="RefSeq" id="XP_039118041.1"/>
    </source>
</evidence>
<sequence>MVEPVIVTASAVFSVVFFDGEREVELGTIAVTPSMGFKKFQALICQRIGVSPHQISTSLVRRKKARSSPEIRRKVPIDESSDFTAIARERDCFVLAVLRRSRRERRGRSRRNHDPEVISAPPLERTILKRNSDPLTGSPASIAAAAAGLGLGLWGYETQLMNLQKQRERYLLSTTAYHPYTMAIEARSITGAAAGTAAVCEECEAAAAEGLAPPAFHWCVRDAVTVAFRSPAGPIQRPSKASA</sequence>
<dbReference type="AlphaFoldDB" id="A0AB40AST1"/>